<dbReference type="InterPro" id="IPR017853">
    <property type="entry name" value="GH"/>
</dbReference>
<dbReference type="Pfam" id="PF12904">
    <property type="entry name" value="Collagen_bind_2"/>
    <property type="match status" value="1"/>
</dbReference>
<dbReference type="InterPro" id="IPR024749">
    <property type="entry name" value="Collagen-bd_put"/>
</dbReference>
<sequence length="559" mass="62863">MRSIYVLLLGAAATVSAALNSSSSVPWANLTISAPVNGRYLYRTSNDEPFFWQADTAWELFHRLNRSDADFYLQDRASKGFNVVQAVAIAELNGTTWPNFLRRILDGDLPLIDKDPMKPNEAYFEYIDWVVNRAAEYGILIALVPTWGAYMNCGWYNQSWVIFNHTSAEWYGNYIGTRYPGLPKIIGADSNGFWSCNISEASSEWEADPSLDQASLVGPIRDWRSVFARLADGLREAEAKKGFTSFIAWHPTNVQEIGTDKPYGHNYMNGSFGRLSMDAVQSGHTLADHTSLAQEFYALQEWDSTKNYNNITEMRAAFPGPVIDLENHYEGAHIAFNASLPLWNTSIVRHGLWNAFLSGSAGFTYGAQAVWQMYAPESELAYSWLYMPPRLTLAANESWRDALKYPGSTQAGYLQQLFSGLDKEMFNSLQPNRTFIKTPGSSDGDILSYQANRYVAALVGLRQYWLYTGFGDAFDLDLDALGQQFGEVKGEAKSEWFDPRTGKAQNTTSSFQLSGRKTFEPPTGGSVDNDWAFVLTLVPKIFLDLLELRSMRKNTHLNY</sequence>
<dbReference type="SUPFAM" id="SSF51445">
    <property type="entry name" value="(Trans)glycosidases"/>
    <property type="match status" value="1"/>
</dbReference>
<dbReference type="AlphaFoldDB" id="A0A9P4XZD8"/>
<protein>
    <recommendedName>
        <fullName evidence="6">DUF4038 domain-containing protein</fullName>
    </recommendedName>
</protein>
<dbReference type="GeneID" id="63837848"/>
<dbReference type="PANTHER" id="PTHR37836:SF2">
    <property type="entry name" value="DUF4038 DOMAIN-CONTAINING PROTEIN"/>
    <property type="match status" value="1"/>
</dbReference>
<feature type="domain" description="Putative collagen-binding" evidence="2">
    <location>
        <begin position="451"/>
        <end position="535"/>
    </location>
</feature>
<dbReference type="Pfam" id="PF13204">
    <property type="entry name" value="Apiosidase"/>
    <property type="match status" value="1"/>
</dbReference>
<gene>
    <name evidence="4" type="ORF">M406DRAFT_332167</name>
</gene>
<organism evidence="4 5">
    <name type="scientific">Cryphonectria parasitica (strain ATCC 38755 / EP155)</name>
    <dbReference type="NCBI Taxonomy" id="660469"/>
    <lineage>
        <taxon>Eukaryota</taxon>
        <taxon>Fungi</taxon>
        <taxon>Dikarya</taxon>
        <taxon>Ascomycota</taxon>
        <taxon>Pezizomycotina</taxon>
        <taxon>Sordariomycetes</taxon>
        <taxon>Sordariomycetidae</taxon>
        <taxon>Diaporthales</taxon>
        <taxon>Cryphonectriaceae</taxon>
        <taxon>Cryphonectria-Endothia species complex</taxon>
        <taxon>Cryphonectria</taxon>
    </lineage>
</organism>
<evidence type="ECO:0008006" key="6">
    <source>
        <dbReference type="Google" id="ProtNLM"/>
    </source>
</evidence>
<feature type="domain" description="Apiosidase-like catalytic" evidence="3">
    <location>
        <begin position="37"/>
        <end position="421"/>
    </location>
</feature>
<comment type="caution">
    <text evidence="4">The sequence shown here is derived from an EMBL/GenBank/DDBJ whole genome shotgun (WGS) entry which is preliminary data.</text>
</comment>
<dbReference type="EMBL" id="MU032349">
    <property type="protein sequence ID" value="KAF3763706.1"/>
    <property type="molecule type" value="Genomic_DNA"/>
</dbReference>
<evidence type="ECO:0000259" key="2">
    <source>
        <dbReference type="Pfam" id="PF12904"/>
    </source>
</evidence>
<keyword evidence="5" id="KW-1185">Reference proteome</keyword>
<reference evidence="4" key="1">
    <citation type="journal article" date="2020" name="Phytopathology">
        <title>Genome sequence of the chestnut blight fungus Cryphonectria parasitica EP155: A fundamental resource for an archetypical invasive plant pathogen.</title>
        <authorList>
            <person name="Crouch J.A."/>
            <person name="Dawe A."/>
            <person name="Aerts A."/>
            <person name="Barry K."/>
            <person name="Churchill A.C.L."/>
            <person name="Grimwood J."/>
            <person name="Hillman B."/>
            <person name="Milgroom M.G."/>
            <person name="Pangilinan J."/>
            <person name="Smith M."/>
            <person name="Salamov A."/>
            <person name="Schmutz J."/>
            <person name="Yadav J."/>
            <person name="Grigoriev I.V."/>
            <person name="Nuss D."/>
        </authorList>
    </citation>
    <scope>NUCLEOTIDE SEQUENCE</scope>
    <source>
        <strain evidence="4">EP155</strain>
    </source>
</reference>
<name>A0A9P4XZD8_CRYP1</name>
<dbReference type="OrthoDB" id="2581507at2759"/>
<evidence type="ECO:0000313" key="4">
    <source>
        <dbReference type="EMBL" id="KAF3763706.1"/>
    </source>
</evidence>
<proteinExistence type="predicted"/>
<dbReference type="Gene3D" id="3.20.20.80">
    <property type="entry name" value="Glycosidases"/>
    <property type="match status" value="1"/>
</dbReference>
<dbReference type="RefSeq" id="XP_040774667.1">
    <property type="nucleotide sequence ID" value="XM_040920719.1"/>
</dbReference>
<dbReference type="Proteomes" id="UP000803844">
    <property type="component" value="Unassembled WGS sequence"/>
</dbReference>
<accession>A0A9P4XZD8</accession>
<feature type="signal peptide" evidence="1">
    <location>
        <begin position="1"/>
        <end position="17"/>
    </location>
</feature>
<evidence type="ECO:0000313" key="5">
    <source>
        <dbReference type="Proteomes" id="UP000803844"/>
    </source>
</evidence>
<evidence type="ECO:0000259" key="3">
    <source>
        <dbReference type="Pfam" id="PF13204"/>
    </source>
</evidence>
<evidence type="ECO:0000256" key="1">
    <source>
        <dbReference type="SAM" id="SignalP"/>
    </source>
</evidence>
<dbReference type="PANTHER" id="PTHR37836">
    <property type="entry name" value="LMO1036 PROTEIN"/>
    <property type="match status" value="1"/>
</dbReference>
<keyword evidence="1" id="KW-0732">Signal</keyword>
<dbReference type="InterPro" id="IPR025277">
    <property type="entry name" value="Apiosidase-like_cat_dom"/>
</dbReference>
<feature type="chain" id="PRO_5040308238" description="DUF4038 domain-containing protein" evidence="1">
    <location>
        <begin position="18"/>
        <end position="559"/>
    </location>
</feature>